<dbReference type="AlphaFoldDB" id="A0A024EHN2"/>
<dbReference type="HOGENOM" id="CLU_2587045_0_0_6"/>
<reference evidence="1 2" key="1">
    <citation type="journal article" date="2012" name="J. Bacteriol.">
        <title>Genome sequence of cold-adapted Pseudomonas mandelii strain JR-1.</title>
        <authorList>
            <person name="Jang S.H."/>
            <person name="Kim J."/>
            <person name="Kim J."/>
            <person name="Hong S."/>
            <person name="Lee C."/>
        </authorList>
    </citation>
    <scope>NUCLEOTIDE SEQUENCE [LARGE SCALE GENOMIC DNA]</scope>
    <source>
        <strain evidence="1 2">JR-1</strain>
    </source>
</reference>
<proteinExistence type="predicted"/>
<dbReference type="KEGG" id="pman:OU5_5213"/>
<dbReference type="Proteomes" id="UP000026913">
    <property type="component" value="Chromosome"/>
</dbReference>
<organism evidence="1 2">
    <name type="scientific">Pseudomonas mandelii JR-1</name>
    <dbReference type="NCBI Taxonomy" id="1147786"/>
    <lineage>
        <taxon>Bacteria</taxon>
        <taxon>Pseudomonadati</taxon>
        <taxon>Pseudomonadota</taxon>
        <taxon>Gammaproteobacteria</taxon>
        <taxon>Pseudomonadales</taxon>
        <taxon>Pseudomonadaceae</taxon>
        <taxon>Pseudomonas</taxon>
    </lineage>
</organism>
<dbReference type="EMBL" id="CP005960">
    <property type="protein sequence ID" value="AHZ72292.1"/>
    <property type="molecule type" value="Genomic_DNA"/>
</dbReference>
<evidence type="ECO:0000313" key="2">
    <source>
        <dbReference type="Proteomes" id="UP000026913"/>
    </source>
</evidence>
<gene>
    <name evidence="1" type="ORF">OU5_5213</name>
</gene>
<name>A0A024EHN2_9PSED</name>
<sequence length="80" mass="9036">MPLTFCNCIQVALRRVYSRRTAQVNPFSQATVSFVGSPFCCGFSSHVALFDNYCIQKNNSLCSICCIGLRRKRAVHWLSL</sequence>
<evidence type="ECO:0000313" key="1">
    <source>
        <dbReference type="EMBL" id="AHZ72292.1"/>
    </source>
</evidence>
<protein>
    <submittedName>
        <fullName evidence="1">Uncharacterized protein</fullName>
    </submittedName>
</protein>
<accession>A0A024EHN2</accession>